<dbReference type="EMBL" id="VUNS01000045">
    <property type="protein sequence ID" value="MST99662.1"/>
    <property type="molecule type" value="Genomic_DNA"/>
</dbReference>
<evidence type="ECO:0000259" key="1">
    <source>
        <dbReference type="Pfam" id="PF01610"/>
    </source>
</evidence>
<keyword evidence="3" id="KW-1185">Reference proteome</keyword>
<protein>
    <submittedName>
        <fullName evidence="2">Transposase</fullName>
    </submittedName>
</protein>
<evidence type="ECO:0000313" key="2">
    <source>
        <dbReference type="EMBL" id="MST99662.1"/>
    </source>
</evidence>
<evidence type="ECO:0000313" key="3">
    <source>
        <dbReference type="Proteomes" id="UP000435649"/>
    </source>
</evidence>
<gene>
    <name evidence="2" type="ORF">FYJ85_21770</name>
</gene>
<comment type="caution">
    <text evidence="2">The sequence shown here is derived from an EMBL/GenBank/DDBJ whole genome shotgun (WGS) entry which is preliminary data.</text>
</comment>
<dbReference type="Proteomes" id="UP000435649">
    <property type="component" value="Unassembled WGS sequence"/>
</dbReference>
<name>A0A844G9Z5_9BACT</name>
<dbReference type="InterPro" id="IPR002560">
    <property type="entry name" value="Transposase_DDE"/>
</dbReference>
<reference evidence="2 3" key="1">
    <citation type="submission" date="2019-08" db="EMBL/GenBank/DDBJ databases">
        <title>In-depth cultivation of the pig gut microbiome towards novel bacterial diversity and tailored functional studies.</title>
        <authorList>
            <person name="Wylensek D."/>
            <person name="Hitch T.C.A."/>
            <person name="Clavel T."/>
        </authorList>
    </citation>
    <scope>NUCLEOTIDE SEQUENCE [LARGE SCALE GENOMIC DNA]</scope>
    <source>
        <strain evidence="2 3">BBE-744-WT-12</strain>
    </source>
</reference>
<dbReference type="AlphaFoldDB" id="A0A844G9Z5"/>
<accession>A0A844G9Z5</accession>
<sequence length="65" mass="7619">MAKTILQHWGRNSGVLAFRNMTNASMEGFNNKVRTMLRQAYGYRDLEFMLLKIFNLPNNNIKIII</sequence>
<dbReference type="Pfam" id="PF01610">
    <property type="entry name" value="DDE_Tnp_ISL3"/>
    <property type="match status" value="1"/>
</dbReference>
<organism evidence="2 3">
    <name type="scientific">Victivallis lenta</name>
    <dbReference type="NCBI Taxonomy" id="2606640"/>
    <lineage>
        <taxon>Bacteria</taxon>
        <taxon>Pseudomonadati</taxon>
        <taxon>Lentisphaerota</taxon>
        <taxon>Lentisphaeria</taxon>
        <taxon>Victivallales</taxon>
        <taxon>Victivallaceae</taxon>
        <taxon>Victivallis</taxon>
    </lineage>
</organism>
<feature type="domain" description="Transposase IS204/IS1001/IS1096/IS1165 DDE" evidence="1">
    <location>
        <begin position="2"/>
        <end position="53"/>
    </location>
</feature>
<proteinExistence type="predicted"/>